<gene>
    <name evidence="4" type="ORF">NN4_43190</name>
</gene>
<evidence type="ECO:0000313" key="5">
    <source>
        <dbReference type="Proteomes" id="UP000321424"/>
    </source>
</evidence>
<dbReference type="SMART" id="SM00823">
    <property type="entry name" value="PKS_PP"/>
    <property type="match status" value="1"/>
</dbReference>
<dbReference type="Pfam" id="PF00550">
    <property type="entry name" value="PP-binding"/>
    <property type="match status" value="1"/>
</dbReference>
<dbReference type="InterPro" id="IPR020806">
    <property type="entry name" value="PKS_PP-bd"/>
</dbReference>
<feature type="domain" description="Carrier" evidence="3">
    <location>
        <begin position="495"/>
        <end position="570"/>
    </location>
</feature>
<dbReference type="NCBIfam" id="TIGR01733">
    <property type="entry name" value="AA-adenyl-dom"/>
    <property type="match status" value="1"/>
</dbReference>
<dbReference type="PROSITE" id="PS50075">
    <property type="entry name" value="CARRIER"/>
    <property type="match status" value="1"/>
</dbReference>
<dbReference type="Pfam" id="PF13193">
    <property type="entry name" value="AMP-binding_C"/>
    <property type="match status" value="1"/>
</dbReference>
<dbReference type="PROSITE" id="PS00455">
    <property type="entry name" value="AMP_BINDING"/>
    <property type="match status" value="1"/>
</dbReference>
<dbReference type="PANTHER" id="PTHR45527:SF1">
    <property type="entry name" value="FATTY ACID SYNTHASE"/>
    <property type="match status" value="1"/>
</dbReference>
<dbReference type="InterPro" id="IPR009081">
    <property type="entry name" value="PP-bd_ACP"/>
</dbReference>
<reference evidence="4 5" key="1">
    <citation type="submission" date="2019-07" db="EMBL/GenBank/DDBJ databases">
        <title>Whole genome shotgun sequence of Nocardia ninae NBRC 108245.</title>
        <authorList>
            <person name="Hosoyama A."/>
            <person name="Uohara A."/>
            <person name="Ohji S."/>
            <person name="Ichikawa N."/>
        </authorList>
    </citation>
    <scope>NUCLEOTIDE SEQUENCE [LARGE SCALE GENOMIC DNA]</scope>
    <source>
        <strain evidence="4 5">NBRC 108245</strain>
    </source>
</reference>
<dbReference type="InterPro" id="IPR020845">
    <property type="entry name" value="AMP-binding_CS"/>
</dbReference>
<evidence type="ECO:0000259" key="3">
    <source>
        <dbReference type="PROSITE" id="PS50075"/>
    </source>
</evidence>
<dbReference type="RefSeq" id="WP_147134135.1">
    <property type="nucleotide sequence ID" value="NZ_BJXA01000028.1"/>
</dbReference>
<dbReference type="InterPro" id="IPR000873">
    <property type="entry name" value="AMP-dep_synth/lig_dom"/>
</dbReference>
<dbReference type="CDD" id="cd12117">
    <property type="entry name" value="A_NRPS_Srf_like"/>
    <property type="match status" value="1"/>
</dbReference>
<dbReference type="Gene3D" id="3.40.50.1820">
    <property type="entry name" value="alpha/beta hydrolase"/>
    <property type="match status" value="1"/>
</dbReference>
<dbReference type="Gene3D" id="2.30.38.10">
    <property type="entry name" value="Luciferase, Domain 3"/>
    <property type="match status" value="1"/>
</dbReference>
<dbReference type="InterPro" id="IPR045851">
    <property type="entry name" value="AMP-bd_C_sf"/>
</dbReference>
<name>A0A511MGJ6_9NOCA</name>
<dbReference type="Gene3D" id="3.40.50.980">
    <property type="match status" value="2"/>
</dbReference>
<dbReference type="EMBL" id="BJXA01000028">
    <property type="protein sequence ID" value="GEM39800.1"/>
    <property type="molecule type" value="Genomic_DNA"/>
</dbReference>
<evidence type="ECO:0000256" key="1">
    <source>
        <dbReference type="ARBA" id="ARBA00022450"/>
    </source>
</evidence>
<proteinExistence type="predicted"/>
<sequence>MPRYPSDTISAAFERCAAEFADRLAISAADGDLTYAELNDRANRLAGRLLTLGIQPDDPVGVDLPRSGQLIVALLAVLKAGAGYLALDPYQPEEVRSTVLADAGVKVVVTSELMAEAPQVPATLPPVPACGDSVAYFAYTSGSTGRPKGVCVPHRAVLRLISDQEFLPIRPDDVFLHLAPVAFDASTLEIWGPLLNGARLVVTPPGDISLPELAQLIEREAVTTLWLTAGLFHAMVEAGLSRLRGVRYLLAGGDVLSPAHVDRALRELPGTTLINGYGPTENTTFTACYRITAPIGAGRVPIGRPIRGTTVHLLDRALRPVADGEVGELFAAGAGLALGYRNNAALTADRFLPNPFAEVPGDRLYRTGDLALRRPDGVLEFHGRTDEQVKIRGFRVETAQVETALRHHPEVLDAVVVAQDRDNGRVLAAFYLSDFAQTSADLREHLSATLPQYMIPAAFQWLDQLPLTGNGKIDRKRLATTVMPGRPELSTEYRAPSTDTEAWLAQLWGDLMQLDTIGVDDDFFELGGHSLMATRITLEIGARYGQTVPPVAFYEDPTIAQLSVLIDELAADHDRTGEHP</sequence>
<comment type="caution">
    <text evidence="4">The sequence shown here is derived from an EMBL/GenBank/DDBJ whole genome shotgun (WGS) entry which is preliminary data.</text>
</comment>
<organism evidence="4 5">
    <name type="scientific">Nocardia ninae NBRC 108245</name>
    <dbReference type="NCBI Taxonomy" id="1210091"/>
    <lineage>
        <taxon>Bacteria</taxon>
        <taxon>Bacillati</taxon>
        <taxon>Actinomycetota</taxon>
        <taxon>Actinomycetes</taxon>
        <taxon>Mycobacteriales</taxon>
        <taxon>Nocardiaceae</taxon>
        <taxon>Nocardia</taxon>
    </lineage>
</organism>
<dbReference type="InterPro" id="IPR010071">
    <property type="entry name" value="AA_adenyl_dom"/>
</dbReference>
<evidence type="ECO:0000313" key="4">
    <source>
        <dbReference type="EMBL" id="GEM39800.1"/>
    </source>
</evidence>
<dbReference type="Proteomes" id="UP000321424">
    <property type="component" value="Unassembled WGS sequence"/>
</dbReference>
<protein>
    <recommendedName>
        <fullName evidence="3">Carrier domain-containing protein</fullName>
    </recommendedName>
</protein>
<accession>A0A511MGJ6</accession>
<keyword evidence="1" id="KW-0596">Phosphopantetheine</keyword>
<dbReference type="GO" id="GO:0031177">
    <property type="term" value="F:phosphopantetheine binding"/>
    <property type="evidence" value="ECO:0007669"/>
    <property type="project" value="InterPro"/>
</dbReference>
<dbReference type="SUPFAM" id="SSF47336">
    <property type="entry name" value="ACP-like"/>
    <property type="match status" value="1"/>
</dbReference>
<dbReference type="PANTHER" id="PTHR45527">
    <property type="entry name" value="NONRIBOSOMAL PEPTIDE SYNTHETASE"/>
    <property type="match status" value="1"/>
</dbReference>
<dbReference type="InterPro" id="IPR025110">
    <property type="entry name" value="AMP-bd_C"/>
</dbReference>
<dbReference type="OrthoDB" id="3691933at2"/>
<dbReference type="GO" id="GO:0044550">
    <property type="term" value="P:secondary metabolite biosynthetic process"/>
    <property type="evidence" value="ECO:0007669"/>
    <property type="project" value="TreeGrafter"/>
</dbReference>
<dbReference type="GO" id="GO:0005737">
    <property type="term" value="C:cytoplasm"/>
    <property type="evidence" value="ECO:0007669"/>
    <property type="project" value="TreeGrafter"/>
</dbReference>
<keyword evidence="2" id="KW-0597">Phosphoprotein</keyword>
<dbReference type="AlphaFoldDB" id="A0A511MGJ6"/>
<dbReference type="Gene3D" id="3.30.300.30">
    <property type="match status" value="1"/>
</dbReference>
<keyword evidence="5" id="KW-1185">Reference proteome</keyword>
<evidence type="ECO:0000256" key="2">
    <source>
        <dbReference type="ARBA" id="ARBA00022553"/>
    </source>
</evidence>
<dbReference type="GO" id="GO:0043041">
    <property type="term" value="P:amino acid activation for nonribosomal peptide biosynthetic process"/>
    <property type="evidence" value="ECO:0007669"/>
    <property type="project" value="TreeGrafter"/>
</dbReference>
<dbReference type="Pfam" id="PF00501">
    <property type="entry name" value="AMP-binding"/>
    <property type="match status" value="1"/>
</dbReference>
<dbReference type="InterPro" id="IPR036736">
    <property type="entry name" value="ACP-like_sf"/>
</dbReference>
<dbReference type="SUPFAM" id="SSF56801">
    <property type="entry name" value="Acetyl-CoA synthetase-like"/>
    <property type="match status" value="1"/>
</dbReference>
<dbReference type="InterPro" id="IPR029058">
    <property type="entry name" value="AB_hydrolase_fold"/>
</dbReference>